<dbReference type="AlphaFoldDB" id="A0AAU0UQW0"/>
<evidence type="ECO:0000259" key="1">
    <source>
        <dbReference type="PROSITE" id="PS50106"/>
    </source>
</evidence>
<dbReference type="InterPro" id="IPR036034">
    <property type="entry name" value="PDZ_sf"/>
</dbReference>
<gene>
    <name evidence="2" type="ORF">MFMK1_002799</name>
</gene>
<dbReference type="Gene3D" id="3.20.20.70">
    <property type="entry name" value="Aldolase class I"/>
    <property type="match status" value="1"/>
</dbReference>
<dbReference type="InterPro" id="IPR041489">
    <property type="entry name" value="PDZ_6"/>
</dbReference>
<dbReference type="SUPFAM" id="SSF50156">
    <property type="entry name" value="PDZ domain-like"/>
    <property type="match status" value="1"/>
</dbReference>
<dbReference type="EMBL" id="CP121694">
    <property type="protein sequence ID" value="WRO22953.1"/>
    <property type="molecule type" value="Genomic_DNA"/>
</dbReference>
<name>A0AAU0UQW0_9FIRM</name>
<feature type="domain" description="PDZ" evidence="1">
    <location>
        <begin position="1"/>
        <end position="38"/>
    </location>
</feature>
<reference evidence="2 3" key="1">
    <citation type="submission" date="2023-04" db="EMBL/GenBank/DDBJ databases">
        <authorList>
            <person name="Hsu D."/>
        </authorList>
    </citation>
    <scope>NUCLEOTIDE SEQUENCE [LARGE SCALE GENOMIC DNA]</scope>
    <source>
        <strain evidence="2 3">MK1</strain>
    </source>
</reference>
<dbReference type="SUPFAM" id="SSF102114">
    <property type="entry name" value="Radical SAM enzymes"/>
    <property type="match status" value="1"/>
</dbReference>
<organism evidence="2 3">
    <name type="scientific">Metallumcola ferriviriculae</name>
    <dbReference type="NCBI Taxonomy" id="3039180"/>
    <lineage>
        <taxon>Bacteria</taxon>
        <taxon>Bacillati</taxon>
        <taxon>Bacillota</taxon>
        <taxon>Clostridia</taxon>
        <taxon>Neomoorellales</taxon>
        <taxon>Desulfitibacteraceae</taxon>
        <taxon>Metallumcola</taxon>
    </lineage>
</organism>
<dbReference type="PROSITE" id="PS50106">
    <property type="entry name" value="PDZ"/>
    <property type="match status" value="1"/>
</dbReference>
<dbReference type="Pfam" id="PF17820">
    <property type="entry name" value="PDZ_6"/>
    <property type="match status" value="1"/>
</dbReference>
<dbReference type="InterPro" id="IPR058240">
    <property type="entry name" value="rSAM_sf"/>
</dbReference>
<proteinExistence type="predicted"/>
<dbReference type="Pfam" id="PF04459">
    <property type="entry name" value="DUF512"/>
    <property type="match status" value="1"/>
</dbReference>
<dbReference type="InterPro" id="IPR013785">
    <property type="entry name" value="Aldolase_TIM"/>
</dbReference>
<accession>A0AAU0UQW0</accession>
<protein>
    <submittedName>
        <fullName evidence="2">DUF512 domain-containing protein</fullName>
    </submittedName>
</protein>
<evidence type="ECO:0000313" key="2">
    <source>
        <dbReference type="EMBL" id="WRO22953.1"/>
    </source>
</evidence>
<keyword evidence="3" id="KW-1185">Reference proteome</keyword>
<dbReference type="Gene3D" id="2.30.42.10">
    <property type="match status" value="1"/>
</dbReference>
<dbReference type="InterPro" id="IPR045375">
    <property type="entry name" value="Put_radical_SAM-like_N"/>
</dbReference>
<dbReference type="RefSeq" id="WP_366922347.1">
    <property type="nucleotide sequence ID" value="NZ_CP121694.1"/>
</dbReference>
<dbReference type="InterPro" id="IPR007549">
    <property type="entry name" value="DUF512"/>
</dbReference>
<dbReference type="KEGG" id="dbc:MFMK1_002799"/>
<sequence>MSIGLKVERVTPESIAAEVGMESGDKVIAINGRQLTDVLDYRFLMANEKIELKLAKANGEQWLVDIEKDPEEDLGAEVEGLLNIRPCGNKCLFCFVDQMPAGMRDSLYVKDDDYRHSFLFGNFITLTNVSDAELQRIADLRLSPLYISVHTTNPILRQKMMGTIRAAEIMEQLSFLARHKINMHTQVVLCPGENDGEELERTIEDLAGLWPQVKSLAVVPVGLTGHRQGLAEIGSFSRESARETLALIERTQQLMLEREGSRFVFAADEFYLRAGKEVPLDEEYEGYPQLENGVGLVRQFLDQWQHQLSAKLTVPDDEAKYFIGTGQAAAPLIRGAVVSLAQRFPGLDIKVVTLDNYHFGGRVTVTGLITGRDVVMNVMQKLSIPDRKDGILLLPDIMLKEGTDRFLDDLTVEEVTAELDMHVKIVETHPQALLEGLGFGGIS</sequence>
<evidence type="ECO:0000313" key="3">
    <source>
        <dbReference type="Proteomes" id="UP001329915"/>
    </source>
</evidence>
<dbReference type="InterPro" id="IPR001478">
    <property type="entry name" value="PDZ"/>
</dbReference>
<dbReference type="Proteomes" id="UP001329915">
    <property type="component" value="Chromosome"/>
</dbReference>
<dbReference type="Pfam" id="PF19238">
    <property type="entry name" value="Radical_SAM_2"/>
    <property type="match status" value="1"/>
</dbReference>